<evidence type="ECO:0000256" key="2">
    <source>
        <dbReference type="ARBA" id="ARBA00010231"/>
    </source>
</evidence>
<dbReference type="GO" id="GO:0000287">
    <property type="term" value="F:magnesium ion binding"/>
    <property type="evidence" value="ECO:0007669"/>
    <property type="project" value="InterPro"/>
</dbReference>
<keyword evidence="5 7" id="KW-0460">Magnesium</keyword>
<accession>B4RID9</accession>
<evidence type="ECO:0000256" key="3">
    <source>
        <dbReference type="ARBA" id="ARBA00022553"/>
    </source>
</evidence>
<dbReference type="Pfam" id="PF02879">
    <property type="entry name" value="PGM_PMM_II"/>
    <property type="match status" value="1"/>
</dbReference>
<comment type="cofactor">
    <cofactor evidence="1">
        <name>Mg(2+)</name>
        <dbReference type="ChEBI" id="CHEBI:18420"/>
    </cofactor>
</comment>
<dbReference type="RefSeq" id="WP_012520414.1">
    <property type="nucleotide sequence ID" value="NC_011143.1"/>
</dbReference>
<evidence type="ECO:0000256" key="5">
    <source>
        <dbReference type="ARBA" id="ARBA00022842"/>
    </source>
</evidence>
<dbReference type="KEGG" id="pzu:PHZ_p0171"/>
<proteinExistence type="inferred from homology"/>
<dbReference type="PANTHER" id="PTHR45745:SF1">
    <property type="entry name" value="PHOSPHOGLUCOMUTASE 2B-RELATED"/>
    <property type="match status" value="1"/>
</dbReference>
<keyword evidence="6" id="KW-0413">Isomerase</keyword>
<keyword evidence="4 7" id="KW-0479">Metal-binding</keyword>
<gene>
    <name evidence="12" type="ordered locus">PHZ_p0171</name>
</gene>
<dbReference type="InterPro" id="IPR005844">
    <property type="entry name" value="A-D-PHexomutase_a/b/a-I"/>
</dbReference>
<protein>
    <submittedName>
        <fullName evidence="12">Phosphoglucomutase, alpha-D-glucose phosphate-specifi</fullName>
    </submittedName>
</protein>
<keyword evidence="13" id="KW-1185">Reference proteome</keyword>
<dbReference type="PANTHER" id="PTHR45745">
    <property type="entry name" value="PHOSPHOMANNOMUTASE 45A"/>
    <property type="match status" value="1"/>
</dbReference>
<evidence type="ECO:0000259" key="10">
    <source>
        <dbReference type="Pfam" id="PF02879"/>
    </source>
</evidence>
<dbReference type="eggNOG" id="COG0033">
    <property type="taxonomic scope" value="Bacteria"/>
</dbReference>
<keyword evidence="3" id="KW-0597">Phosphoprotein</keyword>
<dbReference type="HOGENOM" id="CLU_016950_8_1_5"/>
<dbReference type="AlphaFoldDB" id="B4RID9"/>
<geneLocation type="plasmid" evidence="13">
    <name>pHLK1</name>
</geneLocation>
<dbReference type="Pfam" id="PF00408">
    <property type="entry name" value="PGM_PMM_IV"/>
    <property type="match status" value="1"/>
</dbReference>
<dbReference type="InterPro" id="IPR016066">
    <property type="entry name" value="A-D-PHexomutase_CS"/>
</dbReference>
<evidence type="ECO:0000256" key="1">
    <source>
        <dbReference type="ARBA" id="ARBA00001946"/>
    </source>
</evidence>
<feature type="domain" description="Alpha-D-phosphohexomutase C-terminal" evidence="8">
    <location>
        <begin position="495"/>
        <end position="536"/>
    </location>
</feature>
<dbReference type="Pfam" id="PF02880">
    <property type="entry name" value="PGM_PMM_III"/>
    <property type="match status" value="1"/>
</dbReference>
<dbReference type="GO" id="GO:0006166">
    <property type="term" value="P:purine ribonucleoside salvage"/>
    <property type="evidence" value="ECO:0007669"/>
    <property type="project" value="TreeGrafter"/>
</dbReference>
<evidence type="ECO:0000256" key="6">
    <source>
        <dbReference type="ARBA" id="ARBA00023235"/>
    </source>
</evidence>
<evidence type="ECO:0000313" key="12">
    <source>
        <dbReference type="EMBL" id="ACG80114.1"/>
    </source>
</evidence>
<comment type="similarity">
    <text evidence="2 7">Belongs to the phosphohexose mutase family.</text>
</comment>
<dbReference type="Pfam" id="PF02878">
    <property type="entry name" value="PGM_PMM_I"/>
    <property type="match status" value="1"/>
</dbReference>
<dbReference type="Gene3D" id="3.40.120.10">
    <property type="entry name" value="Alpha-D-Glucose-1,6-Bisphosphate, subunit A, domain 3"/>
    <property type="match status" value="3"/>
</dbReference>
<evidence type="ECO:0000256" key="4">
    <source>
        <dbReference type="ARBA" id="ARBA00022723"/>
    </source>
</evidence>
<organism evidence="12 13">
    <name type="scientific">Phenylobacterium zucineum (strain HLK1)</name>
    <dbReference type="NCBI Taxonomy" id="450851"/>
    <lineage>
        <taxon>Bacteria</taxon>
        <taxon>Pseudomonadati</taxon>
        <taxon>Pseudomonadota</taxon>
        <taxon>Alphaproteobacteria</taxon>
        <taxon>Caulobacterales</taxon>
        <taxon>Caulobacteraceae</taxon>
        <taxon>Phenylobacterium</taxon>
    </lineage>
</organism>
<feature type="domain" description="Alpha-D-phosphohexomutase alpha/beta/alpha" evidence="9">
    <location>
        <begin position="42"/>
        <end position="182"/>
    </location>
</feature>
<feature type="domain" description="Alpha-D-phosphohexomutase alpha/beta/alpha" evidence="11">
    <location>
        <begin position="325"/>
        <end position="439"/>
    </location>
</feature>
<name>B4RID9_PHEZH</name>
<dbReference type="InterPro" id="IPR005845">
    <property type="entry name" value="A-D-PHexomutase_a/b/a-II"/>
</dbReference>
<dbReference type="InterPro" id="IPR016055">
    <property type="entry name" value="A-D-PHexomutase_a/b/a-I/II/III"/>
</dbReference>
<evidence type="ECO:0000313" key="13">
    <source>
        <dbReference type="Proteomes" id="UP000001868"/>
    </source>
</evidence>
<dbReference type="InterPro" id="IPR005843">
    <property type="entry name" value="A-D-PHexomutase_C"/>
</dbReference>
<evidence type="ECO:0000259" key="11">
    <source>
        <dbReference type="Pfam" id="PF02880"/>
    </source>
</evidence>
<sequence length="549" mass="58097">MRRHVDPRAGRPVAAADLIDVPELLDAYAAVRPEPADPAQRVVFGTSGHRGSALAGTFNEAHVVAICGAICVHRKAAGVDGPLFLAGDTHALSTPALRTALEVFVAAGVTVMLDARDGYTPTPAVSHAILRHNQGRAAGLADGVILTPSHNPPRDGGLKYNPPHGGPAEPAITETIERLANAALPTALQDVPRVPYARAARSGLVARYDYRTCFIAELPQVVDLAAIRKAGVRIGIDPLGGASAEYWPVVMETYGLQGAVVSEAIDPRFAFMTADHDGEIRMDCSSPYAMARLVDLRGRFDVAFGNDPDADRHGVVTPSSGLIAPNRYLAAAVAYLFGHRPAWPASLAIGKTMVTSALLDRLAARLERPLVETPVGFRWFVEGLCDGTLGFAGEESAGAVFRRLDGTLWTTEKDGFSLGLLAAEILARTGQGPDAVYEAVADALGPSYYERIDAPATPRQKAWLRGLKPQDLQLDQLGGEPVLSVEVASPRGEPFGGVRVKTRSGWFAARPSGTEPLNKIYAESFVSLDHLQAIQAGAQGALDALSRGA</sequence>
<feature type="domain" description="Alpha-D-phosphohexomutase alpha/beta/alpha" evidence="10">
    <location>
        <begin position="214"/>
        <end position="318"/>
    </location>
</feature>
<dbReference type="SUPFAM" id="SSF55957">
    <property type="entry name" value="Phosphoglucomutase, C-terminal domain"/>
    <property type="match status" value="1"/>
</dbReference>
<dbReference type="GO" id="GO:0008973">
    <property type="term" value="F:phosphopentomutase activity"/>
    <property type="evidence" value="ECO:0007669"/>
    <property type="project" value="TreeGrafter"/>
</dbReference>
<evidence type="ECO:0000259" key="8">
    <source>
        <dbReference type="Pfam" id="PF00408"/>
    </source>
</evidence>
<dbReference type="OrthoDB" id="9806956at2"/>
<dbReference type="Proteomes" id="UP000001868">
    <property type="component" value="Plasmid pHLK1"/>
</dbReference>
<dbReference type="GO" id="GO:0005975">
    <property type="term" value="P:carbohydrate metabolic process"/>
    <property type="evidence" value="ECO:0007669"/>
    <property type="project" value="InterPro"/>
</dbReference>
<dbReference type="SUPFAM" id="SSF53738">
    <property type="entry name" value="Phosphoglucomutase, first 3 domains"/>
    <property type="match status" value="3"/>
</dbReference>
<reference evidence="12 13" key="1">
    <citation type="journal article" date="2008" name="BMC Genomics">
        <title>Complete genome of Phenylobacterium zucineum - a novel facultative intracellular bacterium isolated from human erythroleukemia cell line K562.</title>
        <authorList>
            <person name="Luo Y."/>
            <person name="Xu X."/>
            <person name="Ding Z."/>
            <person name="Liu Z."/>
            <person name="Zhang B."/>
            <person name="Yan Z."/>
            <person name="Sun J."/>
            <person name="Hu S."/>
            <person name="Hu X."/>
        </authorList>
    </citation>
    <scope>NUCLEOTIDE SEQUENCE [LARGE SCALE GENOMIC DNA]</scope>
    <source>
        <strain evidence="13">HLK1</strain>
        <plasmid evidence="13">HLK1</plasmid>
        <plasmid evidence="13">Plasmid pHLK1</plasmid>
    </source>
</reference>
<evidence type="ECO:0000256" key="7">
    <source>
        <dbReference type="RuleBase" id="RU004326"/>
    </source>
</evidence>
<dbReference type="InterPro" id="IPR005846">
    <property type="entry name" value="A-D-PHexomutase_a/b/a-III"/>
</dbReference>
<dbReference type="InterPro" id="IPR036900">
    <property type="entry name" value="A-D-PHexomutase_C_sf"/>
</dbReference>
<evidence type="ECO:0000259" key="9">
    <source>
        <dbReference type="Pfam" id="PF02878"/>
    </source>
</evidence>
<dbReference type="Gene3D" id="3.30.310.50">
    <property type="entry name" value="Alpha-D-phosphohexomutase, C-terminal domain"/>
    <property type="match status" value="1"/>
</dbReference>
<dbReference type="EMBL" id="CP000748">
    <property type="protein sequence ID" value="ACG80114.1"/>
    <property type="molecule type" value="Genomic_DNA"/>
</dbReference>
<keyword evidence="12" id="KW-0614">Plasmid</keyword>
<dbReference type="PROSITE" id="PS00710">
    <property type="entry name" value="PGM_PMM"/>
    <property type="match status" value="1"/>
</dbReference>